<evidence type="ECO:0000256" key="4">
    <source>
        <dbReference type="ARBA" id="ARBA00022960"/>
    </source>
</evidence>
<evidence type="ECO:0000259" key="9">
    <source>
        <dbReference type="PROSITE" id="PS52029"/>
    </source>
</evidence>
<dbReference type="InterPro" id="IPR005490">
    <property type="entry name" value="LD_TPept_cat_dom"/>
</dbReference>
<dbReference type="EMBL" id="JAGETV010000002">
    <property type="protein sequence ID" value="MBO1926390.1"/>
    <property type="molecule type" value="Genomic_DNA"/>
</dbReference>
<name>A0ABS3Q233_9GAMM</name>
<comment type="caution">
    <text evidence="10">The sequence shown here is derived from an EMBL/GenBank/DDBJ whole genome shotgun (WGS) entry which is preliminary data.</text>
</comment>
<feature type="domain" description="L,D-TPase catalytic" evidence="9">
    <location>
        <begin position="131"/>
        <end position="268"/>
    </location>
</feature>
<keyword evidence="3" id="KW-0808">Transferase</keyword>
<keyword evidence="8" id="KW-0732">Signal</keyword>
<dbReference type="PROSITE" id="PS52029">
    <property type="entry name" value="LD_TPASE"/>
    <property type="match status" value="1"/>
</dbReference>
<keyword evidence="4 7" id="KW-0133">Cell shape</keyword>
<accession>A0ABS3Q233</accession>
<feature type="active site" description="Nucleophile" evidence="7">
    <location>
        <position position="242"/>
    </location>
</feature>
<evidence type="ECO:0000256" key="3">
    <source>
        <dbReference type="ARBA" id="ARBA00022679"/>
    </source>
</evidence>
<feature type="signal peptide" evidence="8">
    <location>
        <begin position="1"/>
        <end position="21"/>
    </location>
</feature>
<evidence type="ECO:0000256" key="2">
    <source>
        <dbReference type="ARBA" id="ARBA00005992"/>
    </source>
</evidence>
<proteinExistence type="inferred from homology"/>
<comment type="similarity">
    <text evidence="2">Belongs to the YkuD family.</text>
</comment>
<dbReference type="InterPro" id="IPR038063">
    <property type="entry name" value="Transpep_catalytic_dom"/>
</dbReference>
<dbReference type="RefSeq" id="WP_208147251.1">
    <property type="nucleotide sequence ID" value="NZ_JAGETV010000002.1"/>
</dbReference>
<comment type="pathway">
    <text evidence="1 7">Cell wall biogenesis; peptidoglycan biosynthesis.</text>
</comment>
<evidence type="ECO:0000256" key="8">
    <source>
        <dbReference type="SAM" id="SignalP"/>
    </source>
</evidence>
<evidence type="ECO:0000256" key="7">
    <source>
        <dbReference type="PROSITE-ProRule" id="PRU01373"/>
    </source>
</evidence>
<evidence type="ECO:0000313" key="11">
    <source>
        <dbReference type="Proteomes" id="UP000664835"/>
    </source>
</evidence>
<dbReference type="PANTHER" id="PTHR36699:SF1">
    <property type="entry name" value="L,D-TRANSPEPTIDASE YAFK-RELATED"/>
    <property type="match status" value="1"/>
</dbReference>
<evidence type="ECO:0000313" key="10">
    <source>
        <dbReference type="EMBL" id="MBO1926390.1"/>
    </source>
</evidence>
<dbReference type="SUPFAM" id="SSF141523">
    <property type="entry name" value="L,D-transpeptidase catalytic domain-like"/>
    <property type="match status" value="1"/>
</dbReference>
<reference evidence="10 11" key="1">
    <citation type="submission" date="2021-03" db="EMBL/GenBank/DDBJ databases">
        <title>Thiomicrorhabdus sp.nov.,novel sulfur-oxidizing bacteria isolated from coastal sediment.</title>
        <authorList>
            <person name="Liu X."/>
        </authorList>
    </citation>
    <scope>NUCLEOTIDE SEQUENCE [LARGE SCALE GENOMIC DNA]</scope>
    <source>
        <strain evidence="10 11">6S2-11</strain>
    </source>
</reference>
<evidence type="ECO:0000256" key="6">
    <source>
        <dbReference type="ARBA" id="ARBA00023316"/>
    </source>
</evidence>
<keyword evidence="6 7" id="KW-0961">Cell wall biogenesis/degradation</keyword>
<dbReference type="Pfam" id="PF03734">
    <property type="entry name" value="YkuD"/>
    <property type="match status" value="1"/>
</dbReference>
<dbReference type="CDD" id="cd16913">
    <property type="entry name" value="YkuD_like"/>
    <property type="match status" value="1"/>
</dbReference>
<feature type="active site" description="Proton donor/acceptor" evidence="7">
    <location>
        <position position="225"/>
    </location>
</feature>
<sequence length="357" mass="40685">MRMVIKTALRFCLAFPLVVNAAQGDKALMVEQKLLTGMQAMQNLALNQAVGAFSEISQENPNYKLVQLMQADLLALKAGKQEMLAEYRKSHPKTISKLEDEARVRWQFAENALQKNSGFEHYVLKSAQQKYMVIVNIPDSRLYLFGADKNGKMQQLADYYVTVGSKGAGKQKEGDKRTPIGVYHVVDMIEDQRLPELYGVGALPINYPNKWDKSLGKTGSGIWLHGVPRDTYIRAPRSSRGCVVLNNSAMEKLLTEYSLPLSTPIIIVDEESSQLTFNRDSVYLVDEVRAWLNDNQPGLAWKDVSIFRYPSEENLYYVTFPAGKDKMVHQFWKRDLEGEWRIAVQDTEAKEIKYVFR</sequence>
<keyword evidence="11" id="KW-1185">Reference proteome</keyword>
<gene>
    <name evidence="10" type="ORF">J3998_02290</name>
</gene>
<dbReference type="Proteomes" id="UP000664835">
    <property type="component" value="Unassembled WGS sequence"/>
</dbReference>
<protein>
    <submittedName>
        <fullName evidence="10">L,D-transpeptidase</fullName>
    </submittedName>
</protein>
<evidence type="ECO:0000256" key="1">
    <source>
        <dbReference type="ARBA" id="ARBA00004752"/>
    </source>
</evidence>
<keyword evidence="5 7" id="KW-0573">Peptidoglycan synthesis</keyword>
<dbReference type="Gene3D" id="2.40.440.10">
    <property type="entry name" value="L,D-transpeptidase catalytic domain-like"/>
    <property type="match status" value="1"/>
</dbReference>
<evidence type="ECO:0000256" key="5">
    <source>
        <dbReference type="ARBA" id="ARBA00022984"/>
    </source>
</evidence>
<dbReference type="PANTHER" id="PTHR36699">
    <property type="entry name" value="LD-TRANSPEPTIDASE"/>
    <property type="match status" value="1"/>
</dbReference>
<organism evidence="10 11">
    <name type="scientific">Thiomicrorhabdus marina</name>
    <dbReference type="NCBI Taxonomy" id="2818442"/>
    <lineage>
        <taxon>Bacteria</taxon>
        <taxon>Pseudomonadati</taxon>
        <taxon>Pseudomonadota</taxon>
        <taxon>Gammaproteobacteria</taxon>
        <taxon>Thiotrichales</taxon>
        <taxon>Piscirickettsiaceae</taxon>
        <taxon>Thiomicrorhabdus</taxon>
    </lineage>
</organism>
<feature type="chain" id="PRO_5047447553" evidence="8">
    <location>
        <begin position="22"/>
        <end position="357"/>
    </location>
</feature>